<gene>
    <name evidence="2" type="ORF">THRCLA_23098</name>
</gene>
<comment type="caution">
    <text evidence="2">The sequence shown here is derived from an EMBL/GenBank/DDBJ whole genome shotgun (WGS) entry which is preliminary data.</text>
</comment>
<dbReference type="AlphaFoldDB" id="A0A1V9YEG2"/>
<sequence>MSFQIVCLLRILIPFAEVTERLSGESYPTFALAFPLLRMIKSYLNDEDIFNDDFARVCGDVWAEVVLNEDANCSNGDFRFICEKI</sequence>
<feature type="chain" id="PRO_5010736211" evidence="1">
    <location>
        <begin position="19"/>
        <end position="85"/>
    </location>
</feature>
<feature type="signal peptide" evidence="1">
    <location>
        <begin position="1"/>
        <end position="18"/>
    </location>
</feature>
<dbReference type="EMBL" id="JNBS01004087">
    <property type="protein sequence ID" value="OQR84088.1"/>
    <property type="molecule type" value="Genomic_DNA"/>
</dbReference>
<keyword evidence="3" id="KW-1185">Reference proteome</keyword>
<accession>A0A1V9YEG2</accession>
<evidence type="ECO:0000313" key="2">
    <source>
        <dbReference type="EMBL" id="OQR84088.1"/>
    </source>
</evidence>
<evidence type="ECO:0000313" key="3">
    <source>
        <dbReference type="Proteomes" id="UP000243217"/>
    </source>
</evidence>
<name>A0A1V9YEG2_9STRA</name>
<protein>
    <submittedName>
        <fullName evidence="2">Uncharacterized protein</fullName>
    </submittedName>
</protein>
<dbReference type="OrthoDB" id="109665at2759"/>
<dbReference type="Proteomes" id="UP000243217">
    <property type="component" value="Unassembled WGS sequence"/>
</dbReference>
<keyword evidence="1" id="KW-0732">Signal</keyword>
<proteinExistence type="predicted"/>
<reference evidence="2 3" key="1">
    <citation type="journal article" date="2014" name="Genome Biol. Evol.">
        <title>The secreted proteins of Achlya hypogyna and Thraustotheca clavata identify the ancestral oomycete secretome and reveal gene acquisitions by horizontal gene transfer.</title>
        <authorList>
            <person name="Misner I."/>
            <person name="Blouin N."/>
            <person name="Leonard G."/>
            <person name="Richards T.A."/>
            <person name="Lane C.E."/>
        </authorList>
    </citation>
    <scope>NUCLEOTIDE SEQUENCE [LARGE SCALE GENOMIC DNA]</scope>
    <source>
        <strain evidence="2 3">ATCC 34112</strain>
    </source>
</reference>
<evidence type="ECO:0000256" key="1">
    <source>
        <dbReference type="SAM" id="SignalP"/>
    </source>
</evidence>
<organism evidence="2 3">
    <name type="scientific">Thraustotheca clavata</name>
    <dbReference type="NCBI Taxonomy" id="74557"/>
    <lineage>
        <taxon>Eukaryota</taxon>
        <taxon>Sar</taxon>
        <taxon>Stramenopiles</taxon>
        <taxon>Oomycota</taxon>
        <taxon>Saprolegniomycetes</taxon>
        <taxon>Saprolegniales</taxon>
        <taxon>Achlyaceae</taxon>
        <taxon>Thraustotheca</taxon>
    </lineage>
</organism>